<reference evidence="1" key="1">
    <citation type="submission" date="2019-08" db="EMBL/GenBank/DDBJ databases">
        <authorList>
            <person name="Kucharzyk K."/>
            <person name="Murdoch R.W."/>
            <person name="Higgins S."/>
            <person name="Loffler F."/>
        </authorList>
    </citation>
    <scope>NUCLEOTIDE SEQUENCE</scope>
</reference>
<dbReference type="EMBL" id="VSSQ01045969">
    <property type="protein sequence ID" value="MPM99910.1"/>
    <property type="molecule type" value="Genomic_DNA"/>
</dbReference>
<proteinExistence type="predicted"/>
<dbReference type="AlphaFoldDB" id="A0A645EDG5"/>
<protein>
    <submittedName>
        <fullName evidence="1">Uncharacterized protein</fullName>
    </submittedName>
</protein>
<comment type="caution">
    <text evidence="1">The sequence shown here is derived from an EMBL/GenBank/DDBJ whole genome shotgun (WGS) entry which is preliminary data.</text>
</comment>
<accession>A0A645EDG5</accession>
<evidence type="ECO:0000313" key="1">
    <source>
        <dbReference type="EMBL" id="MPM99910.1"/>
    </source>
</evidence>
<organism evidence="1">
    <name type="scientific">bioreactor metagenome</name>
    <dbReference type="NCBI Taxonomy" id="1076179"/>
    <lineage>
        <taxon>unclassified sequences</taxon>
        <taxon>metagenomes</taxon>
        <taxon>ecological metagenomes</taxon>
    </lineage>
</organism>
<sequence length="118" mass="13869">MAGSAELFLYQLWIAVFKLHFHRPVKGLEIVHMAHPVILHEQVNTGSWRYQTIHQLFEGGPVKFLKLLFVDKAAHVQRDHHPVIRRQAVRVWNPFPQHQRYQRVAGLHNLVRVPAHIL</sequence>
<gene>
    <name evidence="1" type="ORF">SDC9_147105</name>
</gene>
<name>A0A645EDG5_9ZZZZ</name>